<dbReference type="PANTHER" id="PTHR11885">
    <property type="entry name" value="RIBOSOMAL PROTEIN S15P/S13E"/>
    <property type="match status" value="1"/>
</dbReference>
<dbReference type="AlphaFoldDB" id="A0A811Q311"/>
<dbReference type="SUPFAM" id="SSF47060">
    <property type="entry name" value="S15/NS1 RNA-binding domain"/>
    <property type="match status" value="1"/>
</dbReference>
<evidence type="ECO:0008006" key="3">
    <source>
        <dbReference type="Google" id="ProtNLM"/>
    </source>
</evidence>
<dbReference type="OrthoDB" id="623277at2759"/>
<dbReference type="InterPro" id="IPR009068">
    <property type="entry name" value="uS15_NS1_RNA-bd_sf"/>
</dbReference>
<dbReference type="GO" id="GO:0022627">
    <property type="term" value="C:cytosolic small ribosomal subunit"/>
    <property type="evidence" value="ECO:0007669"/>
    <property type="project" value="TreeGrafter"/>
</dbReference>
<dbReference type="InterPro" id="IPR023029">
    <property type="entry name" value="Ribosomal_uS15_arc_euk"/>
</dbReference>
<dbReference type="Gene3D" id="4.10.860.130">
    <property type="match status" value="1"/>
</dbReference>
<name>A0A811Q311_9POAL</name>
<protein>
    <recommendedName>
        <fullName evidence="3">40S ribosomal protein S13</fullName>
    </recommendedName>
</protein>
<evidence type="ECO:0000313" key="2">
    <source>
        <dbReference type="Proteomes" id="UP000604825"/>
    </source>
</evidence>
<evidence type="ECO:0000313" key="1">
    <source>
        <dbReference type="EMBL" id="CAD6250976.1"/>
    </source>
</evidence>
<organism evidence="1 2">
    <name type="scientific">Miscanthus lutarioriparius</name>
    <dbReference type="NCBI Taxonomy" id="422564"/>
    <lineage>
        <taxon>Eukaryota</taxon>
        <taxon>Viridiplantae</taxon>
        <taxon>Streptophyta</taxon>
        <taxon>Embryophyta</taxon>
        <taxon>Tracheophyta</taxon>
        <taxon>Spermatophyta</taxon>
        <taxon>Magnoliopsida</taxon>
        <taxon>Liliopsida</taxon>
        <taxon>Poales</taxon>
        <taxon>Poaceae</taxon>
        <taxon>PACMAD clade</taxon>
        <taxon>Panicoideae</taxon>
        <taxon>Andropogonodae</taxon>
        <taxon>Andropogoneae</taxon>
        <taxon>Saccharinae</taxon>
        <taxon>Miscanthus</taxon>
    </lineage>
</organism>
<proteinExistence type="predicted"/>
<dbReference type="GO" id="GO:0070181">
    <property type="term" value="F:small ribosomal subunit rRNA binding"/>
    <property type="evidence" value="ECO:0007669"/>
    <property type="project" value="TreeGrafter"/>
</dbReference>
<dbReference type="Gene3D" id="1.10.287.10">
    <property type="entry name" value="S15/NS1, RNA-binding"/>
    <property type="match status" value="1"/>
</dbReference>
<gene>
    <name evidence="1" type="ORF">NCGR_LOCUS34743</name>
</gene>
<dbReference type="Proteomes" id="UP000604825">
    <property type="component" value="Unassembled WGS sequence"/>
</dbReference>
<accession>A0A811Q311</accession>
<comment type="caution">
    <text evidence="1">The sequence shown here is derived from an EMBL/GenBank/DDBJ whole genome shotgun (WGS) entry which is preliminary data.</text>
</comment>
<dbReference type="EMBL" id="CAJGYO010000008">
    <property type="protein sequence ID" value="CAD6250976.1"/>
    <property type="molecule type" value="Genomic_DNA"/>
</dbReference>
<dbReference type="PANTHER" id="PTHR11885:SF16">
    <property type="entry name" value="OS07G0572900 PROTEIN"/>
    <property type="match status" value="1"/>
</dbReference>
<sequence length="217" mass="23905">MAAPWRTCGQQIQAWRVASSSIGGALASSIHGEAAPLGRQVRRGAVHLDWARCPRPTAAAAANWPGEVDRWGGGGHDRVRRQKGHLPSHIGALLYDTNSDPLVHGVTGGKILRMLKARGLAPEVPEDLYFLIKKAVAIRKHLGRNRTDVDVDTDARSRARRGSPPARSLARCRRWRRQRMREARRGRTPARSAGSLLNNNVALQNSKVIIPRIQLTL</sequence>
<dbReference type="GO" id="GO:0003735">
    <property type="term" value="F:structural constituent of ribosome"/>
    <property type="evidence" value="ECO:0007669"/>
    <property type="project" value="TreeGrafter"/>
</dbReference>
<reference evidence="1" key="1">
    <citation type="submission" date="2020-10" db="EMBL/GenBank/DDBJ databases">
        <authorList>
            <person name="Han B."/>
            <person name="Lu T."/>
            <person name="Zhao Q."/>
            <person name="Huang X."/>
            <person name="Zhao Y."/>
        </authorList>
    </citation>
    <scope>NUCLEOTIDE SEQUENCE</scope>
</reference>
<keyword evidence="2" id="KW-1185">Reference proteome</keyword>
<dbReference type="GO" id="GO:0005730">
    <property type="term" value="C:nucleolus"/>
    <property type="evidence" value="ECO:0007669"/>
    <property type="project" value="TreeGrafter"/>
</dbReference>